<organism evidence="1 2">
    <name type="scientific">Pseudonaja textilis</name>
    <name type="common">Eastern brown snake</name>
    <dbReference type="NCBI Taxonomy" id="8673"/>
    <lineage>
        <taxon>Eukaryota</taxon>
        <taxon>Metazoa</taxon>
        <taxon>Chordata</taxon>
        <taxon>Craniata</taxon>
        <taxon>Vertebrata</taxon>
        <taxon>Euteleostomi</taxon>
        <taxon>Lepidosauria</taxon>
        <taxon>Squamata</taxon>
        <taxon>Bifurcata</taxon>
        <taxon>Unidentata</taxon>
        <taxon>Episquamata</taxon>
        <taxon>Toxicofera</taxon>
        <taxon>Serpentes</taxon>
        <taxon>Colubroidea</taxon>
        <taxon>Elapidae</taxon>
        <taxon>Hydrophiinae</taxon>
        <taxon>Pseudonaja</taxon>
    </lineage>
</organism>
<sequence>SPSQPGRWGLWEVKPPHNKVEALHVAILRPAEEHIDLSRVKAHLVHGSLVLHEKLVLFVPRGLAEVPRHHHPIRGCGGQQILIHLVPHHVGTAEVQGWFAADTQVEFFHKLVFFDGVDLENVAPGHYHLSSVPAHADGIRRGVQVAAHGPSSDRVATKSGGHPSHFLHGALQIQRFA</sequence>
<name>A0A670Y190_PSETE</name>
<dbReference type="Ensembl" id="ENSPTXT00000006023.1">
    <property type="protein sequence ID" value="ENSPTXP00000005834.1"/>
    <property type="gene ID" value="ENSPTXG00000004250.1"/>
</dbReference>
<proteinExistence type="predicted"/>
<reference evidence="1" key="1">
    <citation type="submission" date="2025-08" db="UniProtKB">
        <authorList>
            <consortium name="Ensembl"/>
        </authorList>
    </citation>
    <scope>IDENTIFICATION</scope>
</reference>
<evidence type="ECO:0000313" key="2">
    <source>
        <dbReference type="Proteomes" id="UP000472273"/>
    </source>
</evidence>
<reference evidence="1" key="2">
    <citation type="submission" date="2025-09" db="UniProtKB">
        <authorList>
            <consortium name="Ensembl"/>
        </authorList>
    </citation>
    <scope>IDENTIFICATION</scope>
</reference>
<keyword evidence="2" id="KW-1185">Reference proteome</keyword>
<dbReference type="GeneTree" id="ENSGT00490000044657"/>
<protein>
    <submittedName>
        <fullName evidence="1">Uncharacterized protein</fullName>
    </submittedName>
</protein>
<accession>A0A670Y190</accession>
<dbReference type="Proteomes" id="UP000472273">
    <property type="component" value="Unplaced"/>
</dbReference>
<dbReference type="OMA" id="QVEFFHK"/>
<dbReference type="AlphaFoldDB" id="A0A670Y190"/>
<evidence type="ECO:0000313" key="1">
    <source>
        <dbReference type="Ensembl" id="ENSPTXP00000005834.1"/>
    </source>
</evidence>